<comment type="similarity">
    <text evidence="1 6">Belongs to the glycosyl hydrolase 28 family.</text>
</comment>
<keyword evidence="4" id="KW-0325">Glycoprotein</keyword>
<keyword evidence="2 6" id="KW-0378">Hydrolase</keyword>
<dbReference type="Pfam" id="PF00295">
    <property type="entry name" value="Glyco_hydro_28"/>
    <property type="match status" value="1"/>
</dbReference>
<keyword evidence="5 6" id="KW-0326">Glycosidase</keyword>
<dbReference type="GO" id="GO:0004650">
    <property type="term" value="F:polygalacturonase activity"/>
    <property type="evidence" value="ECO:0007669"/>
    <property type="project" value="InterPro"/>
</dbReference>
<evidence type="ECO:0008006" key="10">
    <source>
        <dbReference type="Google" id="ProtNLM"/>
    </source>
</evidence>
<feature type="region of interest" description="Disordered" evidence="7">
    <location>
        <begin position="511"/>
        <end position="535"/>
    </location>
</feature>
<proteinExistence type="inferred from homology"/>
<evidence type="ECO:0000256" key="2">
    <source>
        <dbReference type="ARBA" id="ARBA00022801"/>
    </source>
</evidence>
<name>A0A0G4GQ61_9ALVE</name>
<evidence type="ECO:0000256" key="5">
    <source>
        <dbReference type="ARBA" id="ARBA00023295"/>
    </source>
</evidence>
<sequence>MLYKSWGKSPLRLLLLIALLACSFSFCSCEETIFTPEDFGGVPNVPSREAAEKNSEAIQKALYAASEAEDKGDGGLGVVLIPAGHTYDFFRSAAEGIRNVELRVEGLLRVFNDIQNPVWRGGNGCLEIKDSANLRITGNGTVDGQGFDFWWHVILTGDDYRPNLFHIHNVTNIHIEGLTLRNSPRYHIEIMAFGATIRKIKIDVDITKQKAMQKKAAAAAAAREFDVKGRRGVKPSWLEKWITRIGLPTFPLNTDGIDPYGRDFLIEDCEITCFDDAVAVKPTGLNSWTGCTENIMVRNTKVVYGVGMTIGSVPPNENDHCIRNVTFENITFDSPFKAIYIKSNPGSSGTGIVEDITYRNIDVKNSVWMPIWIGPQQQRQPHTEGTGCSFLFPFAKKCPAQPLVSVKRVTLENIRLRGSWLLPGVLLADKNAPWEDVVFRNVSHEGALWGGKFGLRQTYYCDSVGGRMEGSSPGVGGSACPDMVSVPLLEEEGGEEEGGYVDEGTVSHLEDVFEEEGEEESGGEEDANWPSELVA</sequence>
<evidence type="ECO:0000313" key="9">
    <source>
        <dbReference type="EMBL" id="CEM32532.1"/>
    </source>
</evidence>
<keyword evidence="8" id="KW-0732">Signal</keyword>
<evidence type="ECO:0000256" key="7">
    <source>
        <dbReference type="SAM" id="MobiDB-lite"/>
    </source>
</evidence>
<feature type="chain" id="PRO_5005190826" description="Pectate lyase superfamily protein domain-containing protein" evidence="8">
    <location>
        <begin position="30"/>
        <end position="535"/>
    </location>
</feature>
<reference evidence="9" key="1">
    <citation type="submission" date="2014-11" db="EMBL/GenBank/DDBJ databases">
        <authorList>
            <person name="Otto D Thomas"/>
            <person name="Naeem Raeece"/>
        </authorList>
    </citation>
    <scope>NUCLEOTIDE SEQUENCE</scope>
</reference>
<accession>A0A0G4GQ61</accession>
<evidence type="ECO:0000256" key="3">
    <source>
        <dbReference type="ARBA" id="ARBA00023157"/>
    </source>
</evidence>
<dbReference type="SUPFAM" id="SSF51126">
    <property type="entry name" value="Pectin lyase-like"/>
    <property type="match status" value="1"/>
</dbReference>
<dbReference type="InterPro" id="IPR000743">
    <property type="entry name" value="Glyco_hydro_28"/>
</dbReference>
<dbReference type="SMART" id="SM00710">
    <property type="entry name" value="PbH1"/>
    <property type="match status" value="5"/>
</dbReference>
<dbReference type="PROSITE" id="PS51257">
    <property type="entry name" value="PROKAR_LIPOPROTEIN"/>
    <property type="match status" value="1"/>
</dbReference>
<dbReference type="Gene3D" id="2.160.20.10">
    <property type="entry name" value="Single-stranded right-handed beta-helix, Pectin lyase-like"/>
    <property type="match status" value="1"/>
</dbReference>
<evidence type="ECO:0000256" key="4">
    <source>
        <dbReference type="ARBA" id="ARBA00023180"/>
    </source>
</evidence>
<protein>
    <recommendedName>
        <fullName evidence="10">Pectate lyase superfamily protein domain-containing protein</fullName>
    </recommendedName>
</protein>
<dbReference type="GO" id="GO:0005975">
    <property type="term" value="P:carbohydrate metabolic process"/>
    <property type="evidence" value="ECO:0007669"/>
    <property type="project" value="InterPro"/>
</dbReference>
<dbReference type="InterPro" id="IPR012334">
    <property type="entry name" value="Pectin_lyas_fold"/>
</dbReference>
<dbReference type="VEuPathDB" id="CryptoDB:Cvel_714"/>
<evidence type="ECO:0000256" key="8">
    <source>
        <dbReference type="SAM" id="SignalP"/>
    </source>
</evidence>
<dbReference type="AlphaFoldDB" id="A0A0G4GQ61"/>
<gene>
    <name evidence="9" type="ORF">Cvel_714</name>
</gene>
<evidence type="ECO:0000256" key="6">
    <source>
        <dbReference type="RuleBase" id="RU361169"/>
    </source>
</evidence>
<dbReference type="PANTHER" id="PTHR31736:SF19">
    <property type="entry name" value="PECTIN LYASE SUPERFAMILY PROTEIN-RELATED"/>
    <property type="match status" value="1"/>
</dbReference>
<evidence type="ECO:0000256" key="1">
    <source>
        <dbReference type="ARBA" id="ARBA00008834"/>
    </source>
</evidence>
<dbReference type="GO" id="GO:0046576">
    <property type="term" value="F:rhamnogalacturonan alpha-L-rhamnopyranosyl-(1-&gt;4)-alpha-D-galactopyranosyluronide lyase activity"/>
    <property type="evidence" value="ECO:0007669"/>
    <property type="project" value="UniProtKB-ARBA"/>
</dbReference>
<feature type="compositionally biased region" description="Acidic residues" evidence="7">
    <location>
        <begin position="512"/>
        <end position="527"/>
    </location>
</feature>
<dbReference type="InterPro" id="IPR011050">
    <property type="entry name" value="Pectin_lyase_fold/virulence"/>
</dbReference>
<dbReference type="InterPro" id="IPR006626">
    <property type="entry name" value="PbH1"/>
</dbReference>
<organism evidence="9">
    <name type="scientific">Chromera velia CCMP2878</name>
    <dbReference type="NCBI Taxonomy" id="1169474"/>
    <lineage>
        <taxon>Eukaryota</taxon>
        <taxon>Sar</taxon>
        <taxon>Alveolata</taxon>
        <taxon>Colpodellida</taxon>
        <taxon>Chromeraceae</taxon>
        <taxon>Chromera</taxon>
    </lineage>
</organism>
<dbReference type="EMBL" id="CDMZ01001436">
    <property type="protein sequence ID" value="CEM32532.1"/>
    <property type="molecule type" value="Genomic_DNA"/>
</dbReference>
<dbReference type="PANTHER" id="PTHR31736">
    <property type="match status" value="1"/>
</dbReference>
<feature type="signal peptide" evidence="8">
    <location>
        <begin position="1"/>
        <end position="29"/>
    </location>
</feature>
<keyword evidence="3" id="KW-1015">Disulfide bond</keyword>